<dbReference type="InterPro" id="IPR036271">
    <property type="entry name" value="Tet_transcr_reg_TetR-rel_C_sf"/>
</dbReference>
<dbReference type="Pfam" id="PF00440">
    <property type="entry name" value="TetR_N"/>
    <property type="match status" value="1"/>
</dbReference>
<keyword evidence="1" id="KW-0805">Transcription regulation</keyword>
<dbReference type="PROSITE" id="PS50977">
    <property type="entry name" value="HTH_TETR_2"/>
    <property type="match status" value="1"/>
</dbReference>
<evidence type="ECO:0000256" key="1">
    <source>
        <dbReference type="ARBA" id="ARBA00023015"/>
    </source>
</evidence>
<protein>
    <submittedName>
        <fullName evidence="6">TetR/AcrR family transcriptional regulator</fullName>
    </submittedName>
</protein>
<evidence type="ECO:0000259" key="5">
    <source>
        <dbReference type="PROSITE" id="PS50977"/>
    </source>
</evidence>
<feature type="domain" description="HTH tetR-type" evidence="5">
    <location>
        <begin position="6"/>
        <end position="66"/>
    </location>
</feature>
<keyword evidence="2 4" id="KW-0238">DNA-binding</keyword>
<gene>
    <name evidence="6" type="ORF">GCM10009639_64170</name>
</gene>
<dbReference type="RefSeq" id="WP_344344107.1">
    <property type="nucleotide sequence ID" value="NZ_BAAAKJ010000426.1"/>
</dbReference>
<comment type="caution">
    <text evidence="6">The sequence shown here is derived from an EMBL/GenBank/DDBJ whole genome shotgun (WGS) entry which is preliminary data.</text>
</comment>
<keyword evidence="7" id="KW-1185">Reference proteome</keyword>
<dbReference type="PANTHER" id="PTHR47506:SF3">
    <property type="entry name" value="HTH-TYPE TRANSCRIPTIONAL REGULATOR LMRA"/>
    <property type="match status" value="1"/>
</dbReference>
<dbReference type="InterPro" id="IPR009057">
    <property type="entry name" value="Homeodomain-like_sf"/>
</dbReference>
<name>A0ABP4J9K0_9ACTN</name>
<evidence type="ECO:0000256" key="2">
    <source>
        <dbReference type="ARBA" id="ARBA00023125"/>
    </source>
</evidence>
<evidence type="ECO:0000256" key="4">
    <source>
        <dbReference type="PROSITE-ProRule" id="PRU00335"/>
    </source>
</evidence>
<dbReference type="Proteomes" id="UP001499863">
    <property type="component" value="Unassembled WGS sequence"/>
</dbReference>
<organism evidence="6 7">
    <name type="scientific">Kitasatospora putterlickiae</name>
    <dbReference type="NCBI Taxonomy" id="221725"/>
    <lineage>
        <taxon>Bacteria</taxon>
        <taxon>Bacillati</taxon>
        <taxon>Actinomycetota</taxon>
        <taxon>Actinomycetes</taxon>
        <taxon>Kitasatosporales</taxon>
        <taxon>Streptomycetaceae</taxon>
        <taxon>Kitasatospora</taxon>
    </lineage>
</organism>
<proteinExistence type="predicted"/>
<dbReference type="InterPro" id="IPR001647">
    <property type="entry name" value="HTH_TetR"/>
</dbReference>
<dbReference type="EMBL" id="BAAAKJ010000426">
    <property type="protein sequence ID" value="GAA1412106.1"/>
    <property type="molecule type" value="Genomic_DNA"/>
</dbReference>
<dbReference type="Gene3D" id="1.10.357.10">
    <property type="entry name" value="Tetracycline Repressor, domain 2"/>
    <property type="match status" value="1"/>
</dbReference>
<sequence length="200" mass="20911">MGVKGEETRARLIAGTRSLIEAHGYFGTGLNQVVAESGAPRGSLYFHFPEGKDQLVAAALAQAGQEVEDLLAATVREGADTATALTALTQAFADRLTRSGFTKGCPIATVALEVAGGNEGLRQVCAEVYAGWQRVLAQRLTAEGFEAAEADVAAGQALALLEGAVLLAQVRRSVEPLLDASHAVRHLITAHANRAPQPTR</sequence>
<evidence type="ECO:0000256" key="3">
    <source>
        <dbReference type="ARBA" id="ARBA00023163"/>
    </source>
</evidence>
<reference evidence="7" key="1">
    <citation type="journal article" date="2019" name="Int. J. Syst. Evol. Microbiol.">
        <title>The Global Catalogue of Microorganisms (GCM) 10K type strain sequencing project: providing services to taxonomists for standard genome sequencing and annotation.</title>
        <authorList>
            <consortium name="The Broad Institute Genomics Platform"/>
            <consortium name="The Broad Institute Genome Sequencing Center for Infectious Disease"/>
            <person name="Wu L."/>
            <person name="Ma J."/>
        </authorList>
    </citation>
    <scope>NUCLEOTIDE SEQUENCE [LARGE SCALE GENOMIC DNA]</scope>
    <source>
        <strain evidence="7">JCM 12393</strain>
    </source>
</reference>
<feature type="DNA-binding region" description="H-T-H motif" evidence="4">
    <location>
        <begin position="29"/>
        <end position="48"/>
    </location>
</feature>
<dbReference type="Pfam" id="PF21993">
    <property type="entry name" value="TetR_C_13_2"/>
    <property type="match status" value="1"/>
</dbReference>
<dbReference type="PANTHER" id="PTHR47506">
    <property type="entry name" value="TRANSCRIPTIONAL REGULATORY PROTEIN"/>
    <property type="match status" value="1"/>
</dbReference>
<dbReference type="InterPro" id="IPR054156">
    <property type="entry name" value="YxaF_TetR_C"/>
</dbReference>
<evidence type="ECO:0000313" key="7">
    <source>
        <dbReference type="Proteomes" id="UP001499863"/>
    </source>
</evidence>
<dbReference type="SUPFAM" id="SSF46689">
    <property type="entry name" value="Homeodomain-like"/>
    <property type="match status" value="1"/>
</dbReference>
<keyword evidence="3" id="KW-0804">Transcription</keyword>
<evidence type="ECO:0000313" key="6">
    <source>
        <dbReference type="EMBL" id="GAA1412106.1"/>
    </source>
</evidence>
<accession>A0ABP4J9K0</accession>
<dbReference type="SUPFAM" id="SSF48498">
    <property type="entry name" value="Tetracyclin repressor-like, C-terminal domain"/>
    <property type="match status" value="1"/>
</dbReference>